<dbReference type="EMBL" id="JH650970">
    <property type="protein sequence ID" value="EXA46449.1"/>
    <property type="molecule type" value="Genomic_DNA"/>
</dbReference>
<protein>
    <submittedName>
        <fullName evidence="1">Uncharacterized protein</fullName>
    </submittedName>
</protein>
<proteinExistence type="predicted"/>
<accession>W9PML0</accession>
<organism evidence="1">
    <name type="scientific">Fusarium oxysporum f. sp. pisi HDV247</name>
    <dbReference type="NCBI Taxonomy" id="1080344"/>
    <lineage>
        <taxon>Eukaryota</taxon>
        <taxon>Fungi</taxon>
        <taxon>Dikarya</taxon>
        <taxon>Ascomycota</taxon>
        <taxon>Pezizomycotina</taxon>
        <taxon>Sordariomycetes</taxon>
        <taxon>Hypocreomycetidae</taxon>
        <taxon>Hypocreales</taxon>
        <taxon>Nectriaceae</taxon>
        <taxon>Fusarium</taxon>
        <taxon>Fusarium oxysporum species complex</taxon>
    </lineage>
</organism>
<dbReference type="AlphaFoldDB" id="W9PML0"/>
<dbReference type="HOGENOM" id="CLU_045849_0_0_1"/>
<dbReference type="Proteomes" id="UP000030751">
    <property type="component" value="Unassembled WGS sequence"/>
</dbReference>
<reference evidence="1" key="2">
    <citation type="submission" date="2012-05" db="EMBL/GenBank/DDBJ databases">
        <title>Annotation of the Genome Sequence of Fusarium oxysporum HDV247.</title>
        <authorList>
            <consortium name="The Broad Institute Genomics Platform"/>
            <person name="Ma L.-J."/>
            <person name="Corby-Kistler H."/>
            <person name="Broz K."/>
            <person name="Gale L.R."/>
            <person name="Jonkers W."/>
            <person name="O'Donnell K."/>
            <person name="Ploetz R."/>
            <person name="Steinberg C."/>
            <person name="Schwartz D.C."/>
            <person name="VanEtten H."/>
            <person name="Zhou S."/>
            <person name="Young S.K."/>
            <person name="Zeng Q."/>
            <person name="Gargeya S."/>
            <person name="Fitzgerald M."/>
            <person name="Abouelleil A."/>
            <person name="Alvarado L."/>
            <person name="Chapman S.B."/>
            <person name="Gainer-Dewar J."/>
            <person name="Goldberg J."/>
            <person name="Griggs A."/>
            <person name="Gujja S."/>
            <person name="Hansen M."/>
            <person name="Howarth C."/>
            <person name="Imamovic A."/>
            <person name="Ireland A."/>
            <person name="Larimer J."/>
            <person name="McCowan C."/>
            <person name="Murphy C."/>
            <person name="Pearson M."/>
            <person name="Poon T.W."/>
            <person name="Priest M."/>
            <person name="Roberts A."/>
            <person name="Saif S."/>
            <person name="Shea T."/>
            <person name="Sykes S."/>
            <person name="Wortman J."/>
            <person name="Nusbaum C."/>
            <person name="Birren B."/>
        </authorList>
    </citation>
    <scope>NUCLEOTIDE SEQUENCE</scope>
    <source>
        <strain evidence="1">HDV247</strain>
    </source>
</reference>
<evidence type="ECO:0000313" key="1">
    <source>
        <dbReference type="EMBL" id="EXA46449.1"/>
    </source>
</evidence>
<reference evidence="1" key="1">
    <citation type="submission" date="2011-10" db="EMBL/GenBank/DDBJ databases">
        <title>The Genome Sequence of Fusarium oxysporum HDV247.</title>
        <authorList>
            <consortium name="The Broad Institute Genome Sequencing Platform"/>
            <person name="Ma L.-J."/>
            <person name="Gale L.R."/>
            <person name="Schwartz D.C."/>
            <person name="Zhou S."/>
            <person name="Corby-Kistler H."/>
            <person name="Young S.K."/>
            <person name="Zeng Q."/>
            <person name="Gargeya S."/>
            <person name="Fitzgerald M."/>
            <person name="Haas B."/>
            <person name="Abouelleil A."/>
            <person name="Alvarado L."/>
            <person name="Arachchi H.M."/>
            <person name="Berlin A."/>
            <person name="Brown A."/>
            <person name="Chapman S.B."/>
            <person name="Chen Z."/>
            <person name="Dunbar C."/>
            <person name="Freedman E."/>
            <person name="Gearin G."/>
            <person name="Goldberg J."/>
            <person name="Griggs A."/>
            <person name="Gujja S."/>
            <person name="Heiman D."/>
            <person name="Howarth C."/>
            <person name="Larson L."/>
            <person name="Lui A."/>
            <person name="MacDonald P.J.P."/>
            <person name="Montmayeur A."/>
            <person name="Murphy C."/>
            <person name="Neiman D."/>
            <person name="Pearson M."/>
            <person name="Priest M."/>
            <person name="Roberts A."/>
            <person name="Saif S."/>
            <person name="Shea T."/>
            <person name="Shenoy N."/>
            <person name="Sisk P."/>
            <person name="Stolte C."/>
            <person name="Sykes S."/>
            <person name="Wortman J."/>
            <person name="Nusbaum C."/>
            <person name="Birren B."/>
        </authorList>
    </citation>
    <scope>NUCLEOTIDE SEQUENCE [LARGE SCALE GENOMIC DNA]</scope>
    <source>
        <strain evidence="1">HDV247</strain>
    </source>
</reference>
<gene>
    <name evidence="1" type="ORF">FOVG_03825</name>
</gene>
<sequence>MAFQQNIYELPFRVAGNFIWAAKRTDIPNIPSVEFAAKTRLELCFVFNTQPPSGPWESVDQTGITNPDFGKQYYIDLFRLFLPDQWELIDAFKGGKGIQDQLSWYLQRCVDVIWDMALKPPLEYPDRPLVQLNPILGQSFYLSPIQGVSRQLFQPQYGGYFNLRRWMSGFYRYCSTFDLAALVQCACVLVRDRDDNELLKSTWIASTGNQSLGQNTWGYLNPGTFYGWPAFPENISPIFASDAGPAKDTSIDRDRAIPMDWHVWIEVRFPNTNKYTVVDVSQAFGEPHNLQFVAGTHDRTEYLNLKMNQNWPDPARLPATTPSRHNSDAIIFRKFKCDPTSLPTLIRQNPLLKRTITGSE</sequence>
<name>W9PML0_FUSOX</name>